<reference evidence="2 3" key="1">
    <citation type="submission" date="2017-01" db="EMBL/GenBank/DDBJ databases">
        <authorList>
            <person name="Mah S.A."/>
            <person name="Swanson W.J."/>
            <person name="Moy G.W."/>
            <person name="Vacquier V.D."/>
        </authorList>
    </citation>
    <scope>NUCLEOTIDE SEQUENCE [LARGE SCALE GENOMIC DNA]</scope>
    <source>
        <strain evidence="2 3">GSMNP</strain>
    </source>
</reference>
<dbReference type="Proteomes" id="UP000187283">
    <property type="component" value="Unassembled WGS sequence"/>
</dbReference>
<feature type="compositionally biased region" description="Polar residues" evidence="1">
    <location>
        <begin position="359"/>
        <end position="371"/>
    </location>
</feature>
<feature type="region of interest" description="Disordered" evidence="1">
    <location>
        <begin position="308"/>
        <end position="411"/>
    </location>
</feature>
<sequence>MADGYWDLLNIDDDVEYPSCIPLPNNSNTQSFDSSPPLDSTYNFIPKILSDRKLNDTTYEDVYLFSHPDKHELKSPKSENHSYSFVENTIIEPVNNIDENESLCENAQSTILHVMLFSPINGSYKTLFENIKIDRIIYPDKAINRNTRTHPVSSLSKEEFLLLSKALSKHPGIIELIKSKFFNNNKHLKSHIPIKSPFIKTTENDYLQDINIPFYSFKICLGHNNIIQDTEIRLVDIVTYNDSNKIFSKKLRSFKNFDFSLKDQKLNSAQSCSSSRTILNTVLPLSNHRSKSHDNFKSSNLSRYINYSSPSPTPSCLTSSIKGTRNHTSSPLNSSSNIKNRTLYLQKNINDPHYDPNYRNFSRLNSSSKSNPLHPKSDLKFTKSDRSFSPGIINPISSQSPRNGSSNLSNGYPKLIKKSNLNLKVNTDVLKSRLTEVSPSDCAFNTLPRNYKSSRTSKPTSESLFSKDVPMSNFLGNRAIFSSKSHSNLRSFSSNIIQNSFTHNINMKNLL</sequence>
<keyword evidence="3" id="KW-1185">Reference proteome</keyword>
<evidence type="ECO:0000256" key="1">
    <source>
        <dbReference type="SAM" id="MobiDB-lite"/>
    </source>
</evidence>
<feature type="compositionally biased region" description="Polar residues" evidence="1">
    <location>
        <begin position="395"/>
        <end position="410"/>
    </location>
</feature>
<comment type="caution">
    <text evidence="2">The sequence shown here is derived from an EMBL/GenBank/DDBJ whole genome shotgun (WGS) entry which is preliminary data.</text>
</comment>
<feature type="compositionally biased region" description="Low complexity" evidence="1">
    <location>
        <begin position="308"/>
        <end position="320"/>
    </location>
</feature>
<protein>
    <submittedName>
        <fullName evidence="2">Uncharacterized protein</fullName>
    </submittedName>
</protein>
<feature type="compositionally biased region" description="Polar residues" evidence="1">
    <location>
        <begin position="321"/>
        <end position="349"/>
    </location>
</feature>
<dbReference type="EMBL" id="LSSN01001152">
    <property type="protein sequence ID" value="OMJ20795.1"/>
    <property type="molecule type" value="Genomic_DNA"/>
</dbReference>
<name>A0A1R1Y1U2_9FUNG</name>
<feature type="compositionally biased region" description="Basic and acidic residues" evidence="1">
    <location>
        <begin position="375"/>
        <end position="386"/>
    </location>
</feature>
<proteinExistence type="predicted"/>
<dbReference type="OrthoDB" id="5638586at2759"/>
<organism evidence="2 3">
    <name type="scientific">Smittium culicis</name>
    <dbReference type="NCBI Taxonomy" id="133412"/>
    <lineage>
        <taxon>Eukaryota</taxon>
        <taxon>Fungi</taxon>
        <taxon>Fungi incertae sedis</taxon>
        <taxon>Zoopagomycota</taxon>
        <taxon>Kickxellomycotina</taxon>
        <taxon>Harpellomycetes</taxon>
        <taxon>Harpellales</taxon>
        <taxon>Legeriomycetaceae</taxon>
        <taxon>Smittium</taxon>
    </lineage>
</organism>
<accession>A0A1R1Y1U2</accession>
<evidence type="ECO:0000313" key="3">
    <source>
        <dbReference type="Proteomes" id="UP000187283"/>
    </source>
</evidence>
<evidence type="ECO:0000313" key="2">
    <source>
        <dbReference type="EMBL" id="OMJ20795.1"/>
    </source>
</evidence>
<gene>
    <name evidence="2" type="ORF">AYI70_g3882</name>
</gene>
<dbReference type="AlphaFoldDB" id="A0A1R1Y1U2"/>